<organism evidence="1">
    <name type="scientific">Solanum lycopersicum</name>
    <name type="common">Tomato</name>
    <name type="synonym">Lycopersicon esculentum</name>
    <dbReference type="NCBI Taxonomy" id="4081"/>
    <lineage>
        <taxon>Eukaryota</taxon>
        <taxon>Viridiplantae</taxon>
        <taxon>Streptophyta</taxon>
        <taxon>Embryophyta</taxon>
        <taxon>Tracheophyta</taxon>
        <taxon>Spermatophyta</taxon>
        <taxon>Magnoliopsida</taxon>
        <taxon>eudicotyledons</taxon>
        <taxon>Gunneridae</taxon>
        <taxon>Pentapetalae</taxon>
        <taxon>asterids</taxon>
        <taxon>lamiids</taxon>
        <taxon>Solanales</taxon>
        <taxon>Solanaceae</taxon>
        <taxon>Solanoideae</taxon>
        <taxon>Solaneae</taxon>
        <taxon>Solanum</taxon>
        <taxon>Solanum subgen. Lycopersicon</taxon>
    </lineage>
</organism>
<reference evidence="1" key="2">
    <citation type="submission" date="2019-01" db="UniProtKB">
        <authorList>
            <consortium name="EnsemblPlants"/>
        </authorList>
    </citation>
    <scope>IDENTIFICATION</scope>
    <source>
        <strain evidence="1">cv. Heinz 1706</strain>
    </source>
</reference>
<dbReference type="PaxDb" id="4081-Solyc06g016690.1.1"/>
<evidence type="ECO:0000313" key="1">
    <source>
        <dbReference type="EnsemblPlants" id="Solyc06g016690.1.1.1"/>
    </source>
</evidence>
<accession>A0A3Q7GQT2</accession>
<evidence type="ECO:0000313" key="2">
    <source>
        <dbReference type="Proteomes" id="UP000004994"/>
    </source>
</evidence>
<dbReference type="PANTHER" id="PTHR33187:SF11">
    <property type="entry name" value="AMINOTRANSFERASE-LIKE PLANT MOBILE DOMAIN-CONTAINING PROTEIN"/>
    <property type="match status" value="1"/>
</dbReference>
<keyword evidence="2" id="KW-1185">Reference proteome</keyword>
<dbReference type="AlphaFoldDB" id="A0A3Q7GQT2"/>
<reference evidence="1" key="1">
    <citation type="journal article" date="2012" name="Nature">
        <title>The tomato genome sequence provides insights into fleshy fruit evolution.</title>
        <authorList>
            <consortium name="Tomato Genome Consortium"/>
        </authorList>
    </citation>
    <scope>NUCLEOTIDE SEQUENCE [LARGE SCALE GENOMIC DNA]</scope>
    <source>
        <strain evidence="1">cv. Heinz 1706</strain>
    </source>
</reference>
<dbReference type="Proteomes" id="UP000004994">
    <property type="component" value="Chromosome 6"/>
</dbReference>
<dbReference type="InParanoid" id="A0A3Q7GQT2"/>
<name>A0A3Q7GQT2_SOLLC</name>
<dbReference type="PANTHER" id="PTHR33187">
    <property type="entry name" value="WU:FI09B08"/>
    <property type="match status" value="1"/>
</dbReference>
<dbReference type="Gramene" id="Solyc06g016690.1.1">
    <property type="protein sequence ID" value="Solyc06g016690.1.1.1"/>
    <property type="gene ID" value="Solyc06g016690.1"/>
</dbReference>
<proteinExistence type="predicted"/>
<dbReference type="EnsemblPlants" id="Solyc06g016690.1.1">
    <property type="protein sequence ID" value="Solyc06g016690.1.1.1"/>
    <property type="gene ID" value="Solyc06g016690.1"/>
</dbReference>
<protein>
    <submittedName>
        <fullName evidence="1">Uncharacterized protein</fullName>
    </submittedName>
</protein>
<sequence length="132" mass="14995">MKRCWVWHGRMALEKHTPLDDIGHMMPSSLLGSTYSGTTSSKTCHTHPWAADTVGQHQASHASIAFGNNKRSDYVLHGMPSYSLDRTYVRRRSARNLRIHLGQHTRSEWHAIIDRGQHIRSYDVGCGMPSRS</sequence>